<dbReference type="InterPro" id="IPR049625">
    <property type="entry name" value="Glyco_transf_61_cat"/>
</dbReference>
<feature type="domain" description="Glycosyltransferase 61 catalytic" evidence="1">
    <location>
        <begin position="247"/>
        <end position="362"/>
    </location>
</feature>
<dbReference type="Proteomes" id="UP000663829">
    <property type="component" value="Unassembled WGS sequence"/>
</dbReference>
<keyword evidence="4" id="KW-1185">Reference proteome</keyword>
<organism evidence="2 4">
    <name type="scientific">Didymodactylos carnosus</name>
    <dbReference type="NCBI Taxonomy" id="1234261"/>
    <lineage>
        <taxon>Eukaryota</taxon>
        <taxon>Metazoa</taxon>
        <taxon>Spiralia</taxon>
        <taxon>Gnathifera</taxon>
        <taxon>Rotifera</taxon>
        <taxon>Eurotatoria</taxon>
        <taxon>Bdelloidea</taxon>
        <taxon>Philodinida</taxon>
        <taxon>Philodinidae</taxon>
        <taxon>Didymodactylos</taxon>
    </lineage>
</organism>
<dbReference type="Proteomes" id="UP000681722">
    <property type="component" value="Unassembled WGS sequence"/>
</dbReference>
<dbReference type="OrthoDB" id="529273at2759"/>
<evidence type="ECO:0000313" key="3">
    <source>
        <dbReference type="EMBL" id="CAF4147132.1"/>
    </source>
</evidence>
<name>A0A815E5W1_9BILA</name>
<protein>
    <recommendedName>
        <fullName evidence="1">Glycosyltransferase 61 catalytic domain-containing protein</fullName>
    </recommendedName>
</protein>
<comment type="caution">
    <text evidence="2">The sequence shown here is derived from an EMBL/GenBank/DDBJ whole genome shotgun (WGS) entry which is preliminary data.</text>
</comment>
<reference evidence="2" key="1">
    <citation type="submission" date="2021-02" db="EMBL/GenBank/DDBJ databases">
        <authorList>
            <person name="Nowell W R."/>
        </authorList>
    </citation>
    <scope>NUCLEOTIDE SEQUENCE</scope>
</reference>
<gene>
    <name evidence="2" type="ORF">GPM918_LOCUS28961</name>
    <name evidence="3" type="ORF">SRO942_LOCUS29501</name>
</gene>
<dbReference type="GO" id="GO:0016757">
    <property type="term" value="F:glycosyltransferase activity"/>
    <property type="evidence" value="ECO:0007669"/>
    <property type="project" value="InterPro"/>
</dbReference>
<dbReference type="AlphaFoldDB" id="A0A815E5W1"/>
<dbReference type="EMBL" id="CAJOBC010042098">
    <property type="protein sequence ID" value="CAF4147132.1"/>
    <property type="molecule type" value="Genomic_DNA"/>
</dbReference>
<dbReference type="Pfam" id="PF04577">
    <property type="entry name" value="Glyco_transf_61"/>
    <property type="match status" value="1"/>
</dbReference>
<accession>A0A815E5W1</accession>
<evidence type="ECO:0000313" key="2">
    <source>
        <dbReference type="EMBL" id="CAF1310339.1"/>
    </source>
</evidence>
<sequence>MFSNLEQITVERTYSDEDEPKKLPQISIPYFRSRLNSSRRYSKFRCAGNDNHLRSWQQRVCVFNNICYNVNNQHFEYYRYPQIQPKPVFFDAAKRMLTEFSPNGDGKGFVLYSISRTPRWLFTWAPFMIDTAVPTENVTRLSNLHTLWKVSTNDYNIGHMIWEDFFMIYYAMERMQEFDDSIVIMHADKIPSHPLFKKLQKEILSALTPRPIVEQKTYLSSFKTRYVCFNRFIIGGSILLYQPRNTVIHHRDVESLLFNWRTMIIHHFKLDPKYIPTKHRITISNKTDSAWTRVARRNIANLNDIVKFVKQTYPTIEVNVVVWKKLSFREQVDIMLKTTIFITPSGGVSMMAPFLPIGAHIITPDFLSDRDMPGFKKGESVALEGNFWAYWPHVHKDYYQIFSRKEQVWDFANAAYSRDEASVIMNTTRLGMLIDKALEDMSP</sequence>
<dbReference type="EMBL" id="CAJNOQ010012900">
    <property type="protein sequence ID" value="CAF1310339.1"/>
    <property type="molecule type" value="Genomic_DNA"/>
</dbReference>
<evidence type="ECO:0000313" key="4">
    <source>
        <dbReference type="Proteomes" id="UP000663829"/>
    </source>
</evidence>
<proteinExistence type="predicted"/>
<evidence type="ECO:0000259" key="1">
    <source>
        <dbReference type="Pfam" id="PF04577"/>
    </source>
</evidence>